<dbReference type="InterPro" id="IPR051908">
    <property type="entry name" value="Ribosomal_N-acetyltransferase"/>
</dbReference>
<evidence type="ECO:0000259" key="1">
    <source>
        <dbReference type="PROSITE" id="PS51186"/>
    </source>
</evidence>
<dbReference type="PANTHER" id="PTHR43441:SF3">
    <property type="entry name" value="ACETYLTRANSFERASE"/>
    <property type="match status" value="1"/>
</dbReference>
<accession>A0A840RDF0</accession>
<dbReference type="RefSeq" id="WP_184098387.1">
    <property type="nucleotide sequence ID" value="NZ_JACHHN010000002.1"/>
</dbReference>
<comment type="caution">
    <text evidence="2">The sequence shown here is derived from an EMBL/GenBank/DDBJ whole genome shotgun (WGS) entry which is preliminary data.</text>
</comment>
<dbReference type="Proteomes" id="UP000543030">
    <property type="component" value="Unassembled WGS sequence"/>
</dbReference>
<evidence type="ECO:0000313" key="3">
    <source>
        <dbReference type="Proteomes" id="UP000543030"/>
    </source>
</evidence>
<evidence type="ECO:0000313" key="2">
    <source>
        <dbReference type="EMBL" id="MBB5190390.1"/>
    </source>
</evidence>
<dbReference type="GO" id="GO:0005737">
    <property type="term" value="C:cytoplasm"/>
    <property type="evidence" value="ECO:0007669"/>
    <property type="project" value="TreeGrafter"/>
</dbReference>
<name>A0A840RDF0_9NEIS</name>
<protein>
    <recommendedName>
        <fullName evidence="1">N-acetyltransferase domain-containing protein</fullName>
    </recommendedName>
</protein>
<dbReference type="InterPro" id="IPR016181">
    <property type="entry name" value="Acyl_CoA_acyltransferase"/>
</dbReference>
<dbReference type="GO" id="GO:0008999">
    <property type="term" value="F:protein-N-terminal-alanine acetyltransferase activity"/>
    <property type="evidence" value="ECO:0007669"/>
    <property type="project" value="TreeGrafter"/>
</dbReference>
<organism evidence="2 3">
    <name type="scientific">Silvimonas terrae</name>
    <dbReference type="NCBI Taxonomy" id="300266"/>
    <lineage>
        <taxon>Bacteria</taxon>
        <taxon>Pseudomonadati</taxon>
        <taxon>Pseudomonadota</taxon>
        <taxon>Betaproteobacteria</taxon>
        <taxon>Neisseriales</taxon>
        <taxon>Chitinibacteraceae</taxon>
        <taxon>Silvimonas</taxon>
    </lineage>
</organism>
<dbReference type="PANTHER" id="PTHR43441">
    <property type="entry name" value="RIBOSOMAL-PROTEIN-SERINE ACETYLTRANSFERASE"/>
    <property type="match status" value="1"/>
</dbReference>
<proteinExistence type="predicted"/>
<dbReference type="GO" id="GO:1990189">
    <property type="term" value="F:protein N-terminal-serine acetyltransferase activity"/>
    <property type="evidence" value="ECO:0007669"/>
    <property type="project" value="TreeGrafter"/>
</dbReference>
<dbReference type="Gene3D" id="3.40.630.30">
    <property type="match status" value="1"/>
</dbReference>
<keyword evidence="3" id="KW-1185">Reference proteome</keyword>
<feature type="domain" description="N-acetyltransferase" evidence="1">
    <location>
        <begin position="29"/>
        <end position="190"/>
    </location>
</feature>
<dbReference type="InterPro" id="IPR000182">
    <property type="entry name" value="GNAT_dom"/>
</dbReference>
<dbReference type="Pfam" id="PF13302">
    <property type="entry name" value="Acetyltransf_3"/>
    <property type="match status" value="1"/>
</dbReference>
<dbReference type="EMBL" id="JACHHN010000002">
    <property type="protein sequence ID" value="MBB5190390.1"/>
    <property type="molecule type" value="Genomic_DNA"/>
</dbReference>
<sequence length="190" mass="21001">MTSPLLLDVPEQLQTDRLLLRVPRAGDGVAVHAAVVETLPLLRAFPASLPWAMFPPSVAASESWCRERAAAFLLRKDLPFLAFDRFTGELVLATGLHRPDWQIPRLELGYWCRASRQRQGYVQEAAGALLGLAFETLAARRVDAFCDSDNTRSRQVCERLGMALEAVLRNHRATPDGVVGDSCVYAITRG</sequence>
<reference evidence="2 3" key="1">
    <citation type="submission" date="2020-08" db="EMBL/GenBank/DDBJ databases">
        <title>Genomic Encyclopedia of Type Strains, Phase IV (KMG-IV): sequencing the most valuable type-strain genomes for metagenomic binning, comparative biology and taxonomic classification.</title>
        <authorList>
            <person name="Goeker M."/>
        </authorList>
    </citation>
    <scope>NUCLEOTIDE SEQUENCE [LARGE SCALE GENOMIC DNA]</scope>
    <source>
        <strain evidence="2 3">DSM 18233</strain>
    </source>
</reference>
<dbReference type="SUPFAM" id="SSF55729">
    <property type="entry name" value="Acyl-CoA N-acyltransferases (Nat)"/>
    <property type="match status" value="1"/>
</dbReference>
<dbReference type="AlphaFoldDB" id="A0A840RDF0"/>
<gene>
    <name evidence="2" type="ORF">HNQ50_001112</name>
</gene>
<dbReference type="PROSITE" id="PS51186">
    <property type="entry name" value="GNAT"/>
    <property type="match status" value="1"/>
</dbReference>